<keyword evidence="8" id="KW-0479">Metal-binding</keyword>
<dbReference type="SUPFAM" id="SSF56112">
    <property type="entry name" value="Protein kinase-like (PK-like)"/>
    <property type="match status" value="1"/>
</dbReference>
<evidence type="ECO:0000256" key="17">
    <source>
        <dbReference type="ARBA" id="ARBA00047899"/>
    </source>
</evidence>
<keyword evidence="21" id="KW-1185">Reference proteome</keyword>
<dbReference type="GO" id="GO:0090141">
    <property type="term" value="P:positive regulation of mitochondrial fission"/>
    <property type="evidence" value="ECO:0007669"/>
    <property type="project" value="TreeGrafter"/>
</dbReference>
<evidence type="ECO:0000313" key="20">
    <source>
        <dbReference type="EMBL" id="CUT99164.1"/>
    </source>
</evidence>
<reference evidence="20" key="1">
    <citation type="journal article" date="2013" name="Nature">
        <title>The genomes of four tapeworm species reveal adaptations to parasitism.</title>
        <authorList>
            <person name="Tsai I.J."/>
            <person name="Zarowiecki M."/>
            <person name="Holroyd N."/>
            <person name="Garciarrubio A."/>
            <person name="Sanchez-Flores A."/>
            <person name="Brooks K.L."/>
            <person name="Tracey A."/>
            <person name="Bobes R.J."/>
            <person name="Fragoso G."/>
            <person name="Sciutto E."/>
            <person name="Aslett M."/>
            <person name="Beasley H."/>
            <person name="Bennett H.M."/>
            <person name="Cai J."/>
            <person name="Camicia F."/>
            <person name="Clark R."/>
            <person name="Cucher M."/>
            <person name="De Silva N."/>
            <person name="Day T.A."/>
            <person name="Deplazes P."/>
            <person name="Estrada K."/>
            <person name="Fernandez C."/>
            <person name="Holland P.W."/>
            <person name="Hou J."/>
            <person name="Hu S."/>
            <person name="Huckvale T."/>
            <person name="Hung S.S."/>
            <person name="Kamenetzky L."/>
            <person name="Keane J.A."/>
            <person name="Kiss F."/>
            <person name="Koziol U."/>
            <person name="Lambert O."/>
            <person name="Liu K."/>
            <person name="Luo X."/>
            <person name="Luo Y."/>
            <person name="Macchiaroli N."/>
            <person name="Nichol S."/>
            <person name="Paps J."/>
            <person name="Parkinson J."/>
            <person name="Pouchkina-Stantcheva N."/>
            <person name="Riddiford N."/>
            <person name="Rosenzvit M."/>
            <person name="Salinas G."/>
            <person name="Wasmuth J.D."/>
            <person name="Zamanian M."/>
            <person name="Zheng Y."/>
            <person name="Cai X."/>
            <person name="Soberon X."/>
            <person name="Olson P.D."/>
            <person name="Laclette J.P."/>
            <person name="Brehm K."/>
            <person name="Berriman M."/>
            <person name="Garciarrubio A."/>
            <person name="Bobes R.J."/>
            <person name="Fragoso G."/>
            <person name="Sanchez-Flores A."/>
            <person name="Estrada K."/>
            <person name="Cevallos M.A."/>
            <person name="Morett E."/>
            <person name="Gonzalez V."/>
            <person name="Portillo T."/>
            <person name="Ochoa-Leyva A."/>
            <person name="Jose M.V."/>
            <person name="Sciutto E."/>
            <person name="Landa A."/>
            <person name="Jimenez L."/>
            <person name="Valdes V."/>
            <person name="Carrero J.C."/>
            <person name="Larralde C."/>
            <person name="Morales-Montor J."/>
            <person name="Limon-Lason J."/>
            <person name="Soberon X."/>
            <person name="Laclette J.P."/>
        </authorList>
    </citation>
    <scope>NUCLEOTIDE SEQUENCE [LARGE SCALE GENOMIC DNA]</scope>
</reference>
<reference evidence="20" key="2">
    <citation type="submission" date="2015-11" db="EMBL/GenBank/DDBJ databases">
        <authorList>
            <person name="Zhang Y."/>
            <person name="Guo Z."/>
        </authorList>
    </citation>
    <scope>NUCLEOTIDE SEQUENCE</scope>
</reference>
<protein>
    <recommendedName>
        <fullName evidence="5">non-specific serine/threonine protein kinase</fullName>
        <ecNumber evidence="5">2.7.11.1</ecNumber>
    </recommendedName>
</protein>
<dbReference type="GO" id="GO:0005741">
    <property type="term" value="C:mitochondrial outer membrane"/>
    <property type="evidence" value="ECO:0007669"/>
    <property type="project" value="UniProtKB-SubCell"/>
</dbReference>
<dbReference type="InterPro" id="IPR011009">
    <property type="entry name" value="Kinase-like_dom_sf"/>
</dbReference>
<keyword evidence="12" id="KW-0472">Membrane</keyword>
<evidence type="ECO:0000256" key="18">
    <source>
        <dbReference type="ARBA" id="ARBA00048679"/>
    </source>
</evidence>
<dbReference type="EC" id="2.7.11.1" evidence="5"/>
<sequence length="569" mass="64093">MGRMLLTSGAHPRPNSLVRAFNSVATIVRYRNDPLFNDISFSGIYSPLKPYDKLRQNYVKHFRFEQIEPEKLLSHGGFGAVWAAKYPSHDNDEKQEEIAVKIHYNYYQEGSEDDDITATDNLDFLHKQRAREVELRPPGPHPNIVPILDDFFDRAPPVKTEGEGGKEASWEGVEKFPDGFGGRPYTLYLLMERFDGSLDDLLNGKWKPTTTFSSSMTSASFLMHQPASHEIGSGSPSEISTSNMEFSSLCLRTEEAIGVAVQMVEAVAHLQRYHIAHRDIKPSNFLVRSRDLPKRVDLLNGETVEAINLRLQVALTDFGCAIRTVDHAIGRDCTTVSHSGNIALWAPEVAVHFSDPQTSDQQCTLPSIYSRADLWAVATIAYQLFGRPNPFLSGELSSTNYAESELPMLPSAAPGVLVWVLHSCLRRNPSARPPARLVADVLHTWCLLANLKRFLSPRLFDKVIPQIPLPMETLVKAAGGDFLNNEETWHTIKLAAEGFSRLHKRLDDPLRRKLRQLLQLTWTADWLLGAAKVTGLRHLFYQRVTLERFAFCLAFVQFAEKAKLLNAFK</sequence>
<evidence type="ECO:0000256" key="13">
    <source>
        <dbReference type="ARBA" id="ARBA00022840"/>
    </source>
</evidence>
<keyword evidence="15" id="KW-0809">Transit peptide</keyword>
<dbReference type="GO" id="GO:0005743">
    <property type="term" value="C:mitochondrial inner membrane"/>
    <property type="evidence" value="ECO:0007669"/>
    <property type="project" value="UniProtKB-SubCell"/>
</dbReference>
<dbReference type="OMA" id="CLAFVQF"/>
<evidence type="ECO:0000256" key="10">
    <source>
        <dbReference type="ARBA" id="ARBA00022777"/>
    </source>
</evidence>
<keyword evidence="13" id="KW-0067">ATP-binding</keyword>
<dbReference type="PANTHER" id="PTHR22972">
    <property type="entry name" value="SERINE/THREONINE PROTEIN KINASE"/>
    <property type="match status" value="1"/>
</dbReference>
<dbReference type="Gene3D" id="3.30.200.20">
    <property type="entry name" value="Phosphorylase Kinase, domain 1"/>
    <property type="match status" value="1"/>
</dbReference>
<evidence type="ECO:0000259" key="19">
    <source>
        <dbReference type="PROSITE" id="PS50011"/>
    </source>
</evidence>
<comment type="catalytic activity">
    <reaction evidence="18">
        <text>L-seryl-[protein] + ATP = O-phospho-L-seryl-[protein] + ADP + H(+)</text>
        <dbReference type="Rhea" id="RHEA:17989"/>
        <dbReference type="Rhea" id="RHEA-COMP:9863"/>
        <dbReference type="Rhea" id="RHEA-COMP:11604"/>
        <dbReference type="ChEBI" id="CHEBI:15378"/>
        <dbReference type="ChEBI" id="CHEBI:29999"/>
        <dbReference type="ChEBI" id="CHEBI:30616"/>
        <dbReference type="ChEBI" id="CHEBI:83421"/>
        <dbReference type="ChEBI" id="CHEBI:456216"/>
        <dbReference type="EC" id="2.7.11.1"/>
    </reaction>
</comment>
<keyword evidence="16" id="KW-0496">Mitochondrion</keyword>
<evidence type="ECO:0000256" key="8">
    <source>
        <dbReference type="ARBA" id="ARBA00022723"/>
    </source>
</evidence>
<evidence type="ECO:0000256" key="3">
    <source>
        <dbReference type="ARBA" id="ARBA00004514"/>
    </source>
</evidence>
<dbReference type="SMART" id="SM00220">
    <property type="entry name" value="S_TKc"/>
    <property type="match status" value="1"/>
</dbReference>
<keyword evidence="12" id="KW-0999">Mitochondrion inner membrane</keyword>
<keyword evidence="14" id="KW-0460">Magnesium</keyword>
<dbReference type="PROSITE" id="PS50011">
    <property type="entry name" value="PROTEIN_KINASE_DOM"/>
    <property type="match status" value="1"/>
</dbReference>
<comment type="subcellular location">
    <subcellularLocation>
        <location evidence="3">Cytoplasm</location>
        <location evidence="3">Cytosol</location>
    </subcellularLocation>
    <subcellularLocation>
        <location evidence="2">Mitochondrion inner membrane</location>
        <topology evidence="2">Single-pass membrane protein</topology>
    </subcellularLocation>
    <subcellularLocation>
        <location evidence="4">Mitochondrion outer membrane</location>
        <topology evidence="4">Single-pass membrane protein</topology>
    </subcellularLocation>
</comment>
<accession>A0A068Y222</accession>
<dbReference type="Pfam" id="PF00069">
    <property type="entry name" value="Pkinase"/>
    <property type="match status" value="1"/>
</dbReference>
<dbReference type="InterPro" id="IPR051511">
    <property type="entry name" value="MitoQC_Scaffold_Kinases"/>
</dbReference>
<dbReference type="GO" id="GO:0042981">
    <property type="term" value="P:regulation of apoptotic process"/>
    <property type="evidence" value="ECO:0007669"/>
    <property type="project" value="TreeGrafter"/>
</dbReference>
<dbReference type="AlphaFoldDB" id="A0A068Y222"/>
<evidence type="ECO:0000256" key="6">
    <source>
        <dbReference type="ARBA" id="ARBA00022527"/>
    </source>
</evidence>
<evidence type="ECO:0000256" key="15">
    <source>
        <dbReference type="ARBA" id="ARBA00022946"/>
    </source>
</evidence>
<dbReference type="EMBL" id="LN902845">
    <property type="protein sequence ID" value="CUT99164.1"/>
    <property type="molecule type" value="Genomic_DNA"/>
</dbReference>
<dbReference type="eggNOG" id="KOG4158">
    <property type="taxonomic scope" value="Eukaryota"/>
</dbReference>
<dbReference type="Proteomes" id="UP000017246">
    <property type="component" value="Unassembled WGS sequence"/>
</dbReference>
<evidence type="ECO:0000256" key="2">
    <source>
        <dbReference type="ARBA" id="ARBA00004434"/>
    </source>
</evidence>
<dbReference type="GO" id="GO:0005524">
    <property type="term" value="F:ATP binding"/>
    <property type="evidence" value="ECO:0007669"/>
    <property type="project" value="UniProtKB-KW"/>
</dbReference>
<dbReference type="GO" id="GO:0005829">
    <property type="term" value="C:cytosol"/>
    <property type="evidence" value="ECO:0007669"/>
    <property type="project" value="UniProtKB-SubCell"/>
</dbReference>
<dbReference type="GO" id="GO:0000422">
    <property type="term" value="P:autophagy of mitochondrion"/>
    <property type="evidence" value="ECO:0007669"/>
    <property type="project" value="TreeGrafter"/>
</dbReference>
<evidence type="ECO:0000256" key="5">
    <source>
        <dbReference type="ARBA" id="ARBA00012513"/>
    </source>
</evidence>
<evidence type="ECO:0000256" key="4">
    <source>
        <dbReference type="ARBA" id="ARBA00004572"/>
    </source>
</evidence>
<evidence type="ECO:0000256" key="16">
    <source>
        <dbReference type="ARBA" id="ARBA00023128"/>
    </source>
</evidence>
<dbReference type="PANTHER" id="PTHR22972:SF7">
    <property type="entry name" value="SERINE_THREONINE-PROTEIN KINASE PINK1, MITOCHONDRIAL"/>
    <property type="match status" value="1"/>
</dbReference>
<dbReference type="STRING" id="6211.A0A068Y222"/>
<evidence type="ECO:0000256" key="7">
    <source>
        <dbReference type="ARBA" id="ARBA00022679"/>
    </source>
</evidence>
<evidence type="ECO:0000256" key="12">
    <source>
        <dbReference type="ARBA" id="ARBA00022792"/>
    </source>
</evidence>
<evidence type="ECO:0000256" key="14">
    <source>
        <dbReference type="ARBA" id="ARBA00022842"/>
    </source>
</evidence>
<evidence type="ECO:0000256" key="1">
    <source>
        <dbReference type="ARBA" id="ARBA00001946"/>
    </source>
</evidence>
<evidence type="ECO:0000256" key="9">
    <source>
        <dbReference type="ARBA" id="ARBA00022741"/>
    </source>
</evidence>
<comment type="catalytic activity">
    <reaction evidence="17">
        <text>L-threonyl-[protein] + ATP = O-phospho-L-threonyl-[protein] + ADP + H(+)</text>
        <dbReference type="Rhea" id="RHEA:46608"/>
        <dbReference type="Rhea" id="RHEA-COMP:11060"/>
        <dbReference type="Rhea" id="RHEA-COMP:11605"/>
        <dbReference type="ChEBI" id="CHEBI:15378"/>
        <dbReference type="ChEBI" id="CHEBI:30013"/>
        <dbReference type="ChEBI" id="CHEBI:30616"/>
        <dbReference type="ChEBI" id="CHEBI:61977"/>
        <dbReference type="ChEBI" id="CHEBI:456216"/>
        <dbReference type="EC" id="2.7.11.1"/>
    </reaction>
</comment>
<evidence type="ECO:0000313" key="21">
    <source>
        <dbReference type="Proteomes" id="UP000017246"/>
    </source>
</evidence>
<dbReference type="GO" id="GO:0046872">
    <property type="term" value="F:metal ion binding"/>
    <property type="evidence" value="ECO:0007669"/>
    <property type="project" value="UniProtKB-KW"/>
</dbReference>
<dbReference type="PROSITE" id="PS00108">
    <property type="entry name" value="PROTEIN_KINASE_ST"/>
    <property type="match status" value="1"/>
</dbReference>
<keyword evidence="6" id="KW-0723">Serine/threonine-protein kinase</keyword>
<name>A0A068Y222_ECHMU</name>
<dbReference type="GO" id="GO:0004674">
    <property type="term" value="F:protein serine/threonine kinase activity"/>
    <property type="evidence" value="ECO:0007669"/>
    <property type="project" value="UniProtKB-KW"/>
</dbReference>
<keyword evidence="9" id="KW-0547">Nucleotide-binding</keyword>
<organism evidence="20 21">
    <name type="scientific">Echinococcus multilocularis</name>
    <name type="common">Fox tapeworm</name>
    <dbReference type="NCBI Taxonomy" id="6211"/>
    <lineage>
        <taxon>Eukaryota</taxon>
        <taxon>Metazoa</taxon>
        <taxon>Spiralia</taxon>
        <taxon>Lophotrochozoa</taxon>
        <taxon>Platyhelminthes</taxon>
        <taxon>Cestoda</taxon>
        <taxon>Eucestoda</taxon>
        <taxon>Cyclophyllidea</taxon>
        <taxon>Taeniidae</taxon>
        <taxon>Echinococcus</taxon>
    </lineage>
</organism>
<keyword evidence="11" id="KW-1000">Mitochondrion outer membrane</keyword>
<evidence type="ECO:0000256" key="11">
    <source>
        <dbReference type="ARBA" id="ARBA00022787"/>
    </source>
</evidence>
<dbReference type="InterPro" id="IPR008271">
    <property type="entry name" value="Ser/Thr_kinase_AS"/>
</dbReference>
<feature type="domain" description="Protein kinase" evidence="19">
    <location>
        <begin position="67"/>
        <end position="446"/>
    </location>
</feature>
<dbReference type="OrthoDB" id="10261027at2759"/>
<keyword evidence="10 20" id="KW-0418">Kinase</keyword>
<dbReference type="Gene3D" id="1.10.510.10">
    <property type="entry name" value="Transferase(Phosphotransferase) domain 1"/>
    <property type="match status" value="1"/>
</dbReference>
<proteinExistence type="predicted"/>
<dbReference type="InterPro" id="IPR000719">
    <property type="entry name" value="Prot_kinase_dom"/>
</dbReference>
<comment type="cofactor">
    <cofactor evidence="1">
        <name>Mg(2+)</name>
        <dbReference type="ChEBI" id="CHEBI:18420"/>
    </cofactor>
</comment>
<keyword evidence="7" id="KW-0808">Transferase</keyword>